<organism evidence="2 3">
    <name type="scientific">Hibiscus sabdariffa</name>
    <name type="common">roselle</name>
    <dbReference type="NCBI Taxonomy" id="183260"/>
    <lineage>
        <taxon>Eukaryota</taxon>
        <taxon>Viridiplantae</taxon>
        <taxon>Streptophyta</taxon>
        <taxon>Embryophyta</taxon>
        <taxon>Tracheophyta</taxon>
        <taxon>Spermatophyta</taxon>
        <taxon>Magnoliopsida</taxon>
        <taxon>eudicotyledons</taxon>
        <taxon>Gunneridae</taxon>
        <taxon>Pentapetalae</taxon>
        <taxon>rosids</taxon>
        <taxon>malvids</taxon>
        <taxon>Malvales</taxon>
        <taxon>Malvaceae</taxon>
        <taxon>Malvoideae</taxon>
        <taxon>Hibiscus</taxon>
    </lineage>
</organism>
<evidence type="ECO:0000313" key="2">
    <source>
        <dbReference type="EMBL" id="KAK9011497.1"/>
    </source>
</evidence>
<evidence type="ECO:0000256" key="1">
    <source>
        <dbReference type="SAM" id="MobiDB-lite"/>
    </source>
</evidence>
<reference evidence="2 3" key="1">
    <citation type="journal article" date="2024" name="G3 (Bethesda)">
        <title>Genome assembly of Hibiscus sabdariffa L. provides insights into metabolisms of medicinal natural products.</title>
        <authorList>
            <person name="Kim T."/>
        </authorList>
    </citation>
    <scope>NUCLEOTIDE SEQUENCE [LARGE SCALE GENOMIC DNA]</scope>
    <source>
        <strain evidence="2">TK-2024</strain>
        <tissue evidence="2">Old leaves</tissue>
    </source>
</reference>
<protein>
    <submittedName>
        <fullName evidence="2">Uncharacterized protein</fullName>
    </submittedName>
</protein>
<gene>
    <name evidence="2" type="ORF">V6N11_044345</name>
</gene>
<name>A0ABR2RFM5_9ROSI</name>
<dbReference type="EMBL" id="JBBPBN010000023">
    <property type="protein sequence ID" value="KAK9011497.1"/>
    <property type="molecule type" value="Genomic_DNA"/>
</dbReference>
<accession>A0ABR2RFM5</accession>
<keyword evidence="3" id="KW-1185">Reference proteome</keyword>
<proteinExistence type="predicted"/>
<evidence type="ECO:0000313" key="3">
    <source>
        <dbReference type="Proteomes" id="UP001396334"/>
    </source>
</evidence>
<sequence>MGILKIRAVGFSRKSYQISDLAGFFRKVGLEGFSVMRIAGSSILLMFDEEGQQIEEAIGPKCDCVCELVGDFQDASKSVSDGEEEERRHASVLEGRNGVSNSAETIVPNSIMSKTMNSIEMNRMWEGNKRVDWQVLEHDSGIAEEYIGMIQRDNEETNVGSPMGSGPKGRAKLSDVIEIGGEQHKVRQLSAILMSEVPPKDRTVPTKGVAKHGRVDALEQLDTKKGGGELDDNDLLHKLDLVSKLWKVS</sequence>
<feature type="region of interest" description="Disordered" evidence="1">
    <location>
        <begin position="76"/>
        <end position="95"/>
    </location>
</feature>
<comment type="caution">
    <text evidence="2">The sequence shown here is derived from an EMBL/GenBank/DDBJ whole genome shotgun (WGS) entry which is preliminary data.</text>
</comment>
<dbReference type="Proteomes" id="UP001396334">
    <property type="component" value="Unassembled WGS sequence"/>
</dbReference>